<organism evidence="1 2">
    <name type="scientific">Ajellomyces capsulatus (strain H88)</name>
    <name type="common">Darling's disease fungus</name>
    <name type="synonym">Histoplasma capsulatum</name>
    <dbReference type="NCBI Taxonomy" id="544711"/>
    <lineage>
        <taxon>Eukaryota</taxon>
        <taxon>Fungi</taxon>
        <taxon>Dikarya</taxon>
        <taxon>Ascomycota</taxon>
        <taxon>Pezizomycotina</taxon>
        <taxon>Eurotiomycetes</taxon>
        <taxon>Eurotiomycetidae</taxon>
        <taxon>Onygenales</taxon>
        <taxon>Ajellomycetaceae</taxon>
        <taxon>Histoplasma</taxon>
    </lineage>
</organism>
<accession>A0A8A1LZN8</accession>
<evidence type="ECO:0000313" key="2">
    <source>
        <dbReference type="Proteomes" id="UP000663419"/>
    </source>
</evidence>
<name>A0A8A1LZN8_AJEC8</name>
<protein>
    <submittedName>
        <fullName evidence="1">Uncharacterized protein</fullName>
    </submittedName>
</protein>
<dbReference type="AlphaFoldDB" id="A0A8A1LZN8"/>
<dbReference type="EMBL" id="CP069107">
    <property type="protein sequence ID" value="QSS57632.1"/>
    <property type="molecule type" value="Genomic_DNA"/>
</dbReference>
<dbReference type="VEuPathDB" id="FungiDB:I7I53_11879"/>
<proteinExistence type="predicted"/>
<reference evidence="1" key="1">
    <citation type="submission" date="2021-01" db="EMBL/GenBank/DDBJ databases">
        <title>Chromosome-level genome assembly of a human fungal pathogen reveals clustering of transcriptionally co-regulated genes.</title>
        <authorList>
            <person name="Voorhies M."/>
            <person name="Cohen S."/>
            <person name="Shea T.P."/>
            <person name="Petrus S."/>
            <person name="Munoz J.F."/>
            <person name="Poplawski S."/>
            <person name="Goldman W.E."/>
            <person name="Michael T."/>
            <person name="Cuomo C.A."/>
            <person name="Sil A."/>
            <person name="Beyhan S."/>
        </authorList>
    </citation>
    <scope>NUCLEOTIDE SEQUENCE</scope>
    <source>
        <strain evidence="1">H88</strain>
    </source>
</reference>
<gene>
    <name evidence="1" type="ORF">I7I53_11879</name>
</gene>
<sequence length="63" mass="6792">MFGMDFQVPIPSPCPGPTPTAGNNVSVPWEGKTKTLRDKICCRVYVILGPEGRSCLLQKQGTA</sequence>
<dbReference type="Proteomes" id="UP000663419">
    <property type="component" value="Chromosome 6"/>
</dbReference>
<evidence type="ECO:0000313" key="1">
    <source>
        <dbReference type="EMBL" id="QSS57632.1"/>
    </source>
</evidence>